<protein>
    <submittedName>
        <fullName evidence="4">DNA-damage-inducible protein J</fullName>
    </submittedName>
</protein>
<evidence type="ECO:0000256" key="3">
    <source>
        <dbReference type="SAM" id="MobiDB-lite"/>
    </source>
</evidence>
<dbReference type="EMBL" id="JACHIH010000060">
    <property type="protein sequence ID" value="MBB5050029.1"/>
    <property type="molecule type" value="Genomic_DNA"/>
</dbReference>
<dbReference type="Proteomes" id="UP000542353">
    <property type="component" value="Unassembled WGS sequence"/>
</dbReference>
<keyword evidence="2" id="KW-1277">Toxin-antitoxin system</keyword>
<proteinExistence type="inferred from homology"/>
<dbReference type="AlphaFoldDB" id="A0A7W8E109"/>
<comment type="similarity">
    <text evidence="1">Belongs to the RelB/DinJ antitoxin family.</text>
</comment>
<feature type="compositionally biased region" description="Basic residues" evidence="3">
    <location>
        <begin position="30"/>
        <end position="41"/>
    </location>
</feature>
<dbReference type="PANTHER" id="PTHR38781">
    <property type="entry name" value="ANTITOXIN DINJ-RELATED"/>
    <property type="match status" value="1"/>
</dbReference>
<dbReference type="InterPro" id="IPR007337">
    <property type="entry name" value="RelB/DinJ"/>
</dbReference>
<reference evidence="4 5" key="1">
    <citation type="submission" date="2020-08" db="EMBL/GenBank/DDBJ databases">
        <title>Genomic Encyclopedia of Type Strains, Phase IV (KMG-IV): sequencing the most valuable type-strain genomes for metagenomic binning, comparative biology and taxonomic classification.</title>
        <authorList>
            <person name="Goeker M."/>
        </authorList>
    </citation>
    <scope>NUCLEOTIDE SEQUENCE [LARGE SCALE GENOMIC DNA]</scope>
    <source>
        <strain evidence="4 5">DSM 12706</strain>
    </source>
</reference>
<evidence type="ECO:0000256" key="2">
    <source>
        <dbReference type="ARBA" id="ARBA00022649"/>
    </source>
</evidence>
<evidence type="ECO:0000313" key="4">
    <source>
        <dbReference type="EMBL" id="MBB5050029.1"/>
    </source>
</evidence>
<dbReference type="RefSeq" id="WP_184262906.1">
    <property type="nucleotide sequence ID" value="NZ_JACHIH010000060.1"/>
</dbReference>
<feature type="compositionally biased region" description="Low complexity" evidence="3">
    <location>
        <begin position="10"/>
        <end position="25"/>
    </location>
</feature>
<comment type="caution">
    <text evidence="4">The sequence shown here is derived from an EMBL/GenBank/DDBJ whole genome shotgun (WGS) entry which is preliminary data.</text>
</comment>
<gene>
    <name evidence="4" type="ORF">HNR60_004815</name>
</gene>
<dbReference type="NCBIfam" id="TIGR02384">
    <property type="entry name" value="RelB_DinJ"/>
    <property type="match status" value="1"/>
</dbReference>
<dbReference type="InterPro" id="IPR013321">
    <property type="entry name" value="Arc_rbn_hlx_hlx"/>
</dbReference>
<keyword evidence="5" id="KW-1185">Reference proteome</keyword>
<sequence>MANKPHLKPSSKAPAKAASKTAGKPPAKPRAARKAVARRPAKTGYINARVEPKLKKQAEAVLDKIGLSTTDAVTIFLKQVVAQKGLPFEVKIPNRETIKAMRELEQGRGQRFTGTAEELFAQILGKKRRGSRRDV</sequence>
<dbReference type="Pfam" id="PF04221">
    <property type="entry name" value="RelB"/>
    <property type="match status" value="1"/>
</dbReference>
<dbReference type="PANTHER" id="PTHR38781:SF1">
    <property type="entry name" value="ANTITOXIN DINJ-RELATED"/>
    <property type="match status" value="1"/>
</dbReference>
<feature type="region of interest" description="Disordered" evidence="3">
    <location>
        <begin position="1"/>
        <end position="43"/>
    </location>
</feature>
<organism evidence="4 5">
    <name type="scientific">Rhodopseudomonas rhenobacensis</name>
    <dbReference type="NCBI Taxonomy" id="87461"/>
    <lineage>
        <taxon>Bacteria</taxon>
        <taxon>Pseudomonadati</taxon>
        <taxon>Pseudomonadota</taxon>
        <taxon>Alphaproteobacteria</taxon>
        <taxon>Hyphomicrobiales</taxon>
        <taxon>Nitrobacteraceae</taxon>
        <taxon>Rhodopseudomonas</taxon>
    </lineage>
</organism>
<accession>A0A7W8E109</accession>
<dbReference type="GO" id="GO:0006355">
    <property type="term" value="P:regulation of DNA-templated transcription"/>
    <property type="evidence" value="ECO:0007669"/>
    <property type="project" value="InterPro"/>
</dbReference>
<evidence type="ECO:0000256" key="1">
    <source>
        <dbReference type="ARBA" id="ARBA00010562"/>
    </source>
</evidence>
<dbReference type="GO" id="GO:0006351">
    <property type="term" value="P:DNA-templated transcription"/>
    <property type="evidence" value="ECO:0007669"/>
    <property type="project" value="TreeGrafter"/>
</dbReference>
<name>A0A7W8E109_9BRAD</name>
<evidence type="ECO:0000313" key="5">
    <source>
        <dbReference type="Proteomes" id="UP000542353"/>
    </source>
</evidence>
<dbReference type="Gene3D" id="1.10.1220.10">
    <property type="entry name" value="Met repressor-like"/>
    <property type="match status" value="1"/>
</dbReference>